<keyword evidence="2" id="KW-1185">Reference proteome</keyword>
<protein>
    <submittedName>
        <fullName evidence="1">Uncharacterized protein</fullName>
    </submittedName>
</protein>
<dbReference type="Proteomes" id="UP000297318">
    <property type="component" value="Unassembled WGS sequence"/>
</dbReference>
<name>A0A4Z1E3Q3_9MICO</name>
<reference evidence="1 2" key="1">
    <citation type="submission" date="2018-11" db="EMBL/GenBank/DDBJ databases">
        <title>Complete genome sequencing of the Actinobacteria Serinibacter sp. K3-2.</title>
        <authorList>
            <person name="Rakitin A.L."/>
            <person name="Beletsky A.V."/>
            <person name="Mardanov A.V."/>
            <person name="Ravin N.V."/>
            <person name="Gromova A.S."/>
            <person name="Filippova S.N."/>
            <person name="Gal'Chenko V.F."/>
        </authorList>
    </citation>
    <scope>NUCLEOTIDE SEQUENCE [LARGE SCALE GENOMIC DNA]</scope>
    <source>
        <strain evidence="1 2">K3-2</strain>
    </source>
</reference>
<organism evidence="1 2">
    <name type="scientific">Serinibacter arcticus</name>
    <dbReference type="NCBI Taxonomy" id="1655435"/>
    <lineage>
        <taxon>Bacteria</taxon>
        <taxon>Bacillati</taxon>
        <taxon>Actinomycetota</taxon>
        <taxon>Actinomycetes</taxon>
        <taxon>Micrococcales</taxon>
        <taxon>Beutenbergiaceae</taxon>
        <taxon>Serinibacter</taxon>
    </lineage>
</organism>
<dbReference type="EMBL" id="RHPJ01000002">
    <property type="protein sequence ID" value="TGO05392.1"/>
    <property type="molecule type" value="Genomic_DNA"/>
</dbReference>
<dbReference type="RefSeq" id="WP_135849404.1">
    <property type="nucleotide sequence ID" value="NZ_RHPJ01000002.1"/>
</dbReference>
<dbReference type="AlphaFoldDB" id="A0A4Z1E3Q3"/>
<accession>A0A4Z1E3Q3</accession>
<sequence length="282" mass="29753">MEEPRAEAPAVERFVSDRPVSDRPVSAELARDLAERRAADPATVARVWHHGFAADAVSGGHACTYDDRLLILDATGAVTVVADPGTRETRLAVVQEHWEAAQAASLPARLAALDETSRLAVACRAAGVRTVLELPADPSSGVRRGTSLTEDERIAVDSCLAYLRFHSGARTALDAVRALEGQARRGHRTALAIHACGSCGYPALGEGPWGRTVCEVCAERTICAHDRAVRVLARRSDSLAAGHADDGTACEVTATTRTARVGDVAVTLSTYEGDVVVEVAEA</sequence>
<dbReference type="OrthoDB" id="9814140at2"/>
<gene>
    <name evidence="1" type="ORF">SERN_1396</name>
</gene>
<evidence type="ECO:0000313" key="2">
    <source>
        <dbReference type="Proteomes" id="UP000297318"/>
    </source>
</evidence>
<evidence type="ECO:0000313" key="1">
    <source>
        <dbReference type="EMBL" id="TGO05392.1"/>
    </source>
</evidence>
<proteinExistence type="predicted"/>
<comment type="caution">
    <text evidence="1">The sequence shown here is derived from an EMBL/GenBank/DDBJ whole genome shotgun (WGS) entry which is preliminary data.</text>
</comment>